<evidence type="ECO:0000256" key="5">
    <source>
        <dbReference type="ARBA" id="ARBA00023273"/>
    </source>
</evidence>
<protein>
    <recommendedName>
        <fullName evidence="8">RPGR-interacting protein 1 first C2 domain-containing protein</fullName>
    </recommendedName>
</protein>
<dbReference type="GO" id="GO:0046548">
    <property type="term" value="P:retinal rod cell development"/>
    <property type="evidence" value="ECO:0007669"/>
    <property type="project" value="TreeGrafter"/>
</dbReference>
<evidence type="ECO:0000256" key="4">
    <source>
        <dbReference type="ARBA" id="ARBA00023069"/>
    </source>
</evidence>
<organism evidence="9 10">
    <name type="scientific">Cynoglossus semilaevis</name>
    <name type="common">Tongue sole</name>
    <dbReference type="NCBI Taxonomy" id="244447"/>
    <lineage>
        <taxon>Eukaryota</taxon>
        <taxon>Metazoa</taxon>
        <taxon>Chordata</taxon>
        <taxon>Craniata</taxon>
        <taxon>Vertebrata</taxon>
        <taxon>Euteleostomi</taxon>
        <taxon>Actinopterygii</taxon>
        <taxon>Neopterygii</taxon>
        <taxon>Teleostei</taxon>
        <taxon>Neoteleostei</taxon>
        <taxon>Acanthomorphata</taxon>
        <taxon>Carangaria</taxon>
        <taxon>Pleuronectiformes</taxon>
        <taxon>Pleuronectoidei</taxon>
        <taxon>Cynoglossidae</taxon>
        <taxon>Cynoglossinae</taxon>
        <taxon>Cynoglossus</taxon>
    </lineage>
</organism>
<dbReference type="Ensembl" id="ENSCSET00000030874.1">
    <property type="protein sequence ID" value="ENSCSEP00000030469.1"/>
    <property type="gene ID" value="ENSCSEG00000019512.1"/>
</dbReference>
<evidence type="ECO:0000256" key="1">
    <source>
        <dbReference type="ARBA" id="ARBA00004138"/>
    </source>
</evidence>
<feature type="coiled-coil region" evidence="6">
    <location>
        <begin position="61"/>
        <end position="88"/>
    </location>
</feature>
<accession>A0A3P8WUP0</accession>
<evidence type="ECO:0000259" key="8">
    <source>
        <dbReference type="Pfam" id="PF11618"/>
    </source>
</evidence>
<dbReference type="AlphaFoldDB" id="A0A3P8WUP0"/>
<feature type="region of interest" description="Disordered" evidence="7">
    <location>
        <begin position="281"/>
        <end position="309"/>
    </location>
</feature>
<name>A0A3P8WUP0_CYNSE</name>
<dbReference type="InterPro" id="IPR035892">
    <property type="entry name" value="C2_domain_sf"/>
</dbReference>
<reference evidence="9" key="2">
    <citation type="submission" date="2025-08" db="UniProtKB">
        <authorList>
            <consortium name="Ensembl"/>
        </authorList>
    </citation>
    <scope>IDENTIFICATION</scope>
</reference>
<dbReference type="InterPro" id="IPR021656">
    <property type="entry name" value="C2-C2_1"/>
</dbReference>
<sequence length="608" mass="70629">MSHLKSVFQELSVHPDARLRPDIARMSRKELEDRFLQLYDESLLLKQHIHKQDDKIKKHSTKMLRTHVEEIEAELQQLRDEMCKKEAEYEDRLLQVQKVNKLRSHIHNNVTQIKLQKELTDKSNIVTALEGQLQEHKQTLKAGIQKLDEFTEQLKQEKQKSRELENRLQISNTKLELLPQQLTAVEQERDQLQESYNKLLDSIFDVSQQQKGQIQEQQLRLQIVQLETELKADLSVKSDLLQKLKAECETRENLAEENKKLQIQFLKQRNELDKLKHRVKLHTGQSKSNKDNKHPSDLSPPDRVQEKECNRADSWIQEHQSETIPELEKAKQLFCKDNKISGNYKAELEALQQKMDSDRDIYEQKLEHQTKLLHTSMAKIKTLQAHLRDITYCPKTHVFRQGVTDEVEEYNFDEKIHLKHGEVVIELQIVCAKLAPSLLKNLGDSEPCTFCTYSFYLFKMHSTPVVVGNRPNYDYKSKYVVSMDDHFLNYLSRGSVTVDLHQAIGADWRTLASGQLPLQQLLKQDRKIHGTIQLDSAELGSVGSVDYWMRLVTESRQSIKDTVIPGGDISYSLLAEAQNLHLLPKVKYKTITNGRHAKGSHSLIPQIT</sequence>
<dbReference type="GO" id="GO:1905515">
    <property type="term" value="P:non-motile cilium assembly"/>
    <property type="evidence" value="ECO:0007669"/>
    <property type="project" value="TreeGrafter"/>
</dbReference>
<dbReference type="GeneTree" id="ENSGT00520000055620"/>
<dbReference type="SUPFAM" id="SSF49562">
    <property type="entry name" value="C2 domain (Calcium/lipid-binding domain, CaLB)"/>
    <property type="match status" value="1"/>
</dbReference>
<dbReference type="GO" id="GO:0032391">
    <property type="term" value="C:photoreceptor connecting cilium"/>
    <property type="evidence" value="ECO:0007669"/>
    <property type="project" value="TreeGrafter"/>
</dbReference>
<evidence type="ECO:0000313" key="10">
    <source>
        <dbReference type="Proteomes" id="UP000265120"/>
    </source>
</evidence>
<dbReference type="Gene3D" id="2.60.40.150">
    <property type="entry name" value="C2 domain"/>
    <property type="match status" value="1"/>
</dbReference>
<comment type="similarity">
    <text evidence="2">Belongs to the RPGRIP1 family.</text>
</comment>
<evidence type="ECO:0000256" key="3">
    <source>
        <dbReference type="ARBA" id="ARBA00023054"/>
    </source>
</evidence>
<keyword evidence="3 6" id="KW-0175">Coiled coil</keyword>
<dbReference type="InterPro" id="IPR031139">
    <property type="entry name" value="RPGRIP1_fam"/>
</dbReference>
<feature type="domain" description="RPGR-interacting protein 1 first C2" evidence="8">
    <location>
        <begin position="417"/>
        <end position="552"/>
    </location>
</feature>
<evidence type="ECO:0000256" key="6">
    <source>
        <dbReference type="SAM" id="Coils"/>
    </source>
</evidence>
<reference evidence="9 10" key="1">
    <citation type="journal article" date="2014" name="Nat. Genet.">
        <title>Whole-genome sequence of a flatfish provides insights into ZW sex chromosome evolution and adaptation to a benthic lifestyle.</title>
        <authorList>
            <person name="Chen S."/>
            <person name="Zhang G."/>
            <person name="Shao C."/>
            <person name="Huang Q."/>
            <person name="Liu G."/>
            <person name="Zhang P."/>
            <person name="Song W."/>
            <person name="An N."/>
            <person name="Chalopin D."/>
            <person name="Volff J.N."/>
            <person name="Hong Y."/>
            <person name="Li Q."/>
            <person name="Sha Z."/>
            <person name="Zhou H."/>
            <person name="Xie M."/>
            <person name="Yu Q."/>
            <person name="Liu Y."/>
            <person name="Xiang H."/>
            <person name="Wang N."/>
            <person name="Wu K."/>
            <person name="Yang C."/>
            <person name="Zhou Q."/>
            <person name="Liao X."/>
            <person name="Yang L."/>
            <person name="Hu Q."/>
            <person name="Zhang J."/>
            <person name="Meng L."/>
            <person name="Jin L."/>
            <person name="Tian Y."/>
            <person name="Lian J."/>
            <person name="Yang J."/>
            <person name="Miao G."/>
            <person name="Liu S."/>
            <person name="Liang Z."/>
            <person name="Yan F."/>
            <person name="Li Y."/>
            <person name="Sun B."/>
            <person name="Zhang H."/>
            <person name="Zhang J."/>
            <person name="Zhu Y."/>
            <person name="Du M."/>
            <person name="Zhao Y."/>
            <person name="Schartl M."/>
            <person name="Tang Q."/>
            <person name="Wang J."/>
        </authorList>
    </citation>
    <scope>NUCLEOTIDE SEQUENCE</scope>
</reference>
<keyword evidence="10" id="KW-1185">Reference proteome</keyword>
<dbReference type="Proteomes" id="UP000265120">
    <property type="component" value="Chromosome 5"/>
</dbReference>
<dbReference type="OMA" id="CETRENL"/>
<dbReference type="InParanoid" id="A0A3P8WUP0"/>
<comment type="subcellular location">
    <subcellularLocation>
        <location evidence="1">Cell projection</location>
        <location evidence="1">Cilium</location>
    </subcellularLocation>
</comment>
<reference evidence="9" key="3">
    <citation type="submission" date="2025-09" db="UniProtKB">
        <authorList>
            <consortium name="Ensembl"/>
        </authorList>
    </citation>
    <scope>IDENTIFICATION</scope>
</reference>
<dbReference type="Pfam" id="PF11618">
    <property type="entry name" value="C2-C2_1"/>
    <property type="match status" value="1"/>
</dbReference>
<feature type="coiled-coil region" evidence="6">
    <location>
        <begin position="133"/>
        <end position="202"/>
    </location>
</feature>
<dbReference type="PANTHER" id="PTHR14240">
    <property type="entry name" value="RETINITIS PIGMENTOSA GTPASE REGULATOR-INTERACTING PROTEIN"/>
    <property type="match status" value="1"/>
</dbReference>
<evidence type="ECO:0000256" key="7">
    <source>
        <dbReference type="SAM" id="MobiDB-lite"/>
    </source>
</evidence>
<feature type="coiled-coil region" evidence="6">
    <location>
        <begin position="237"/>
        <end position="278"/>
    </location>
</feature>
<keyword evidence="5" id="KW-0966">Cell projection</keyword>
<dbReference type="PANTHER" id="PTHR14240:SF1">
    <property type="entry name" value="PROTEIN FANTOM-RELATED"/>
    <property type="match status" value="1"/>
</dbReference>
<dbReference type="GO" id="GO:0005856">
    <property type="term" value="C:cytoskeleton"/>
    <property type="evidence" value="ECO:0007669"/>
    <property type="project" value="UniProtKB-ARBA"/>
</dbReference>
<keyword evidence="4" id="KW-0969">Cilium</keyword>
<evidence type="ECO:0000256" key="2">
    <source>
        <dbReference type="ARBA" id="ARBA00006042"/>
    </source>
</evidence>
<proteinExistence type="inferred from homology"/>
<dbReference type="STRING" id="244447.ENSCSEP00000030469"/>
<evidence type="ECO:0000313" key="9">
    <source>
        <dbReference type="Ensembl" id="ENSCSEP00000030469.1"/>
    </source>
</evidence>